<reference evidence="3" key="1">
    <citation type="journal article" date="2019" name="Int. J. Syst. Evol. Microbiol.">
        <title>The Global Catalogue of Microorganisms (GCM) 10K type strain sequencing project: providing services to taxonomists for standard genome sequencing and annotation.</title>
        <authorList>
            <consortium name="The Broad Institute Genomics Platform"/>
            <consortium name="The Broad Institute Genome Sequencing Center for Infectious Disease"/>
            <person name="Wu L."/>
            <person name="Ma J."/>
        </authorList>
    </citation>
    <scope>NUCLEOTIDE SEQUENCE [LARGE SCALE GENOMIC DNA]</scope>
    <source>
        <strain evidence="3">KCTC 52094</strain>
    </source>
</reference>
<accession>A0ABV7FYG7</accession>
<keyword evidence="1" id="KW-0812">Transmembrane</keyword>
<organism evidence="2 3">
    <name type="scientific">Teichococcus globiformis</name>
    <dbReference type="NCBI Taxonomy" id="2307229"/>
    <lineage>
        <taxon>Bacteria</taxon>
        <taxon>Pseudomonadati</taxon>
        <taxon>Pseudomonadota</taxon>
        <taxon>Alphaproteobacteria</taxon>
        <taxon>Acetobacterales</taxon>
        <taxon>Roseomonadaceae</taxon>
        <taxon>Roseomonas</taxon>
    </lineage>
</organism>
<dbReference type="InterPro" id="IPR019088">
    <property type="entry name" value="CHP02186-rel_TM"/>
</dbReference>
<evidence type="ECO:0000313" key="3">
    <source>
        <dbReference type="Proteomes" id="UP001595593"/>
    </source>
</evidence>
<comment type="caution">
    <text evidence="2">The sequence shown here is derived from an EMBL/GenBank/DDBJ whole genome shotgun (WGS) entry which is preliminary data.</text>
</comment>
<name>A0ABV7FYG7_9PROT</name>
<feature type="transmembrane region" description="Helical" evidence="1">
    <location>
        <begin position="259"/>
        <end position="280"/>
    </location>
</feature>
<keyword evidence="1" id="KW-0472">Membrane</keyword>
<keyword evidence="1" id="KW-1133">Transmembrane helix</keyword>
<gene>
    <name evidence="2" type="ORF">ACFOD4_09190</name>
</gene>
<sequence>MERWAAGLLAVLLGVGVSPALGQPVPQAPVPAAPAPSVLPLPPPPNPGNPAAARPPLVAELSQERVDITTGFSGTDLLVFGATERLLGDQGVVGGDDVLVVAQSAPEPMIVRRKINVLGFWINGPSARFRQVPGFYLLTGTRPLRDVLEPEEREAKRLGLDQLPLQAFGIQDEDYREALMKLKQDARLWHEEDEPIQISGARLFRARLPLPATTGTGDYQVQVLLVRGGRVVARQELGFRVERVGTAARIADVATEQPMVYGAICILLAAFAGWLGSVLFRRG</sequence>
<proteinExistence type="predicted"/>
<dbReference type="EMBL" id="JBHRTN010000008">
    <property type="protein sequence ID" value="MFC3125235.1"/>
    <property type="molecule type" value="Genomic_DNA"/>
</dbReference>
<protein>
    <submittedName>
        <fullName evidence="2">TIGR02186 family protein</fullName>
    </submittedName>
</protein>
<evidence type="ECO:0000313" key="2">
    <source>
        <dbReference type="EMBL" id="MFC3125235.1"/>
    </source>
</evidence>
<evidence type="ECO:0000256" key="1">
    <source>
        <dbReference type="SAM" id="Phobius"/>
    </source>
</evidence>
<dbReference type="Proteomes" id="UP001595593">
    <property type="component" value="Unassembled WGS sequence"/>
</dbReference>
<dbReference type="Pfam" id="PF09608">
    <property type="entry name" value="Alph_Pro_TM"/>
    <property type="match status" value="1"/>
</dbReference>
<dbReference type="RefSeq" id="WP_379595782.1">
    <property type="nucleotide sequence ID" value="NZ_JBHRTN010000008.1"/>
</dbReference>
<keyword evidence="3" id="KW-1185">Reference proteome</keyword>